<dbReference type="Proteomes" id="UP000319663">
    <property type="component" value="Unassembled WGS sequence"/>
</dbReference>
<evidence type="ECO:0000313" key="2">
    <source>
        <dbReference type="EMBL" id="TQB70197.1"/>
    </source>
</evidence>
<sequence length="100" mass="10657">MAVFLEALAGRGGKDPAASVKSETKKYKVLLIVPSPDSFRGHVNAIPPSTSPRTHQAPEQLQKSSGTEAPIWSLAAREQGPLEAAFQLILSASSMSTRTR</sequence>
<proteinExistence type="predicted"/>
<dbReference type="EMBL" id="VIFY01000118">
    <property type="protein sequence ID" value="TQB70197.1"/>
    <property type="molecule type" value="Genomic_DNA"/>
</dbReference>
<protein>
    <submittedName>
        <fullName evidence="2">Uncharacterized protein</fullName>
    </submittedName>
</protein>
<dbReference type="AlphaFoldDB" id="A0A507QT51"/>
<feature type="region of interest" description="Disordered" evidence="1">
    <location>
        <begin position="41"/>
        <end position="66"/>
    </location>
</feature>
<name>A0A507QT51_MONPU</name>
<evidence type="ECO:0000256" key="1">
    <source>
        <dbReference type="SAM" id="MobiDB-lite"/>
    </source>
</evidence>
<keyword evidence="3" id="KW-1185">Reference proteome</keyword>
<organism evidence="2 3">
    <name type="scientific">Monascus purpureus</name>
    <name type="common">Red mold</name>
    <name type="synonym">Monascus anka</name>
    <dbReference type="NCBI Taxonomy" id="5098"/>
    <lineage>
        <taxon>Eukaryota</taxon>
        <taxon>Fungi</taxon>
        <taxon>Dikarya</taxon>
        <taxon>Ascomycota</taxon>
        <taxon>Pezizomycotina</taxon>
        <taxon>Eurotiomycetes</taxon>
        <taxon>Eurotiomycetidae</taxon>
        <taxon>Eurotiales</taxon>
        <taxon>Aspergillaceae</taxon>
        <taxon>Monascus</taxon>
    </lineage>
</organism>
<feature type="compositionally biased region" description="Polar residues" evidence="1">
    <location>
        <begin position="47"/>
        <end position="66"/>
    </location>
</feature>
<comment type="caution">
    <text evidence="2">The sequence shown here is derived from an EMBL/GenBank/DDBJ whole genome shotgun (WGS) entry which is preliminary data.</text>
</comment>
<gene>
    <name evidence="2" type="ORF">MPDQ_000800</name>
</gene>
<evidence type="ECO:0000313" key="3">
    <source>
        <dbReference type="Proteomes" id="UP000319663"/>
    </source>
</evidence>
<accession>A0A507QT51</accession>
<reference evidence="2 3" key="1">
    <citation type="submission" date="2019-06" db="EMBL/GenBank/DDBJ databases">
        <title>Wine fermentation using esterase from Monascus purpureus.</title>
        <authorList>
            <person name="Geng C."/>
            <person name="Zhang Y."/>
        </authorList>
    </citation>
    <scope>NUCLEOTIDE SEQUENCE [LARGE SCALE GENOMIC DNA]</scope>
    <source>
        <strain evidence="2">HQ1</strain>
    </source>
</reference>